<dbReference type="InterPro" id="IPR036388">
    <property type="entry name" value="WH-like_DNA-bd_sf"/>
</dbReference>
<keyword evidence="4" id="KW-0804">Transcription</keyword>
<feature type="domain" description="HTH lysR-type" evidence="5">
    <location>
        <begin position="7"/>
        <end position="64"/>
    </location>
</feature>
<keyword evidence="3" id="KW-0238">DNA-binding</keyword>
<accession>A0ABQ6ELW9</accession>
<dbReference type="Pfam" id="PF00126">
    <property type="entry name" value="HTH_1"/>
    <property type="match status" value="1"/>
</dbReference>
<protein>
    <submittedName>
        <fullName evidence="6">Bistable expression regulator BexR</fullName>
    </submittedName>
</protein>
<evidence type="ECO:0000313" key="7">
    <source>
        <dbReference type="Proteomes" id="UP001157156"/>
    </source>
</evidence>
<dbReference type="InterPro" id="IPR036390">
    <property type="entry name" value="WH_DNA-bd_sf"/>
</dbReference>
<name>A0ABQ6ELW9_9VIBR</name>
<dbReference type="Proteomes" id="UP001157156">
    <property type="component" value="Unassembled WGS sequence"/>
</dbReference>
<dbReference type="CDD" id="cd08422">
    <property type="entry name" value="PBP2_CrgA_like"/>
    <property type="match status" value="1"/>
</dbReference>
<evidence type="ECO:0000259" key="5">
    <source>
        <dbReference type="PROSITE" id="PS50931"/>
    </source>
</evidence>
<keyword evidence="2" id="KW-0805">Transcription regulation</keyword>
<dbReference type="InterPro" id="IPR005119">
    <property type="entry name" value="LysR_subst-bd"/>
</dbReference>
<reference evidence="7" key="1">
    <citation type="journal article" date="2019" name="Int. J. Syst. Evol. Microbiol.">
        <title>The Global Catalogue of Microorganisms (GCM) 10K type strain sequencing project: providing services to taxonomists for standard genome sequencing and annotation.</title>
        <authorList>
            <consortium name="The Broad Institute Genomics Platform"/>
            <consortium name="The Broad Institute Genome Sequencing Center for Infectious Disease"/>
            <person name="Wu L."/>
            <person name="Ma J."/>
        </authorList>
    </citation>
    <scope>NUCLEOTIDE SEQUENCE [LARGE SCALE GENOMIC DNA]</scope>
    <source>
        <strain evidence="7">NBRC 111146</strain>
    </source>
</reference>
<evidence type="ECO:0000313" key="6">
    <source>
        <dbReference type="EMBL" id="GLT13804.1"/>
    </source>
</evidence>
<evidence type="ECO:0000256" key="4">
    <source>
        <dbReference type="ARBA" id="ARBA00023163"/>
    </source>
</evidence>
<dbReference type="Pfam" id="PF03466">
    <property type="entry name" value="LysR_substrate"/>
    <property type="match status" value="1"/>
</dbReference>
<dbReference type="PROSITE" id="PS50931">
    <property type="entry name" value="HTH_LYSR"/>
    <property type="match status" value="1"/>
</dbReference>
<dbReference type="InterPro" id="IPR058163">
    <property type="entry name" value="LysR-type_TF_proteobact-type"/>
</dbReference>
<dbReference type="Gene3D" id="3.40.190.290">
    <property type="match status" value="1"/>
</dbReference>
<dbReference type="EMBL" id="BSPV01000003">
    <property type="protein sequence ID" value="GLT13804.1"/>
    <property type="molecule type" value="Genomic_DNA"/>
</dbReference>
<dbReference type="SUPFAM" id="SSF53850">
    <property type="entry name" value="Periplasmic binding protein-like II"/>
    <property type="match status" value="1"/>
</dbReference>
<comment type="similarity">
    <text evidence="1">Belongs to the LysR transcriptional regulatory family.</text>
</comment>
<sequence length="298" mass="34273">MSQNKLDNLYLMRLLVSIVQFESFTLAADHLGITPSKASKDLKYLEQNLGVVLLKRTTRKLHLTDAGELTYHHAEQMITLHEQLVDGLHSRRHSLCGELRITAPTLWGEIMLTPILLKFRATHPQVRLIVDFSNFTSDLQRENIHVAFRSTELNNEPYIARFIAKDEMVLCATKTYLLQSPPLVHPSDLQMHQLLTRCTNYSRYEQWILLDNEKELTVKVAGELSFSHKQAIYSAMKQGLGIALLPRYLIANDLEQGIVSEVLPKYRPKSSNFYAVYTQRRAESALITHFIEYVQAHL</sequence>
<evidence type="ECO:0000256" key="1">
    <source>
        <dbReference type="ARBA" id="ARBA00009437"/>
    </source>
</evidence>
<evidence type="ECO:0000256" key="3">
    <source>
        <dbReference type="ARBA" id="ARBA00023125"/>
    </source>
</evidence>
<dbReference type="InterPro" id="IPR000847">
    <property type="entry name" value="LysR_HTH_N"/>
</dbReference>
<evidence type="ECO:0000256" key="2">
    <source>
        <dbReference type="ARBA" id="ARBA00023015"/>
    </source>
</evidence>
<dbReference type="SUPFAM" id="SSF46785">
    <property type="entry name" value="Winged helix' DNA-binding domain"/>
    <property type="match status" value="1"/>
</dbReference>
<dbReference type="PANTHER" id="PTHR30537">
    <property type="entry name" value="HTH-TYPE TRANSCRIPTIONAL REGULATOR"/>
    <property type="match status" value="1"/>
</dbReference>
<dbReference type="PANTHER" id="PTHR30537:SF5">
    <property type="entry name" value="HTH-TYPE TRANSCRIPTIONAL ACTIVATOR TTDR-RELATED"/>
    <property type="match status" value="1"/>
</dbReference>
<gene>
    <name evidence="6" type="primary">bexR</name>
    <name evidence="6" type="ORF">GCM10007931_07780</name>
</gene>
<comment type="caution">
    <text evidence="6">The sequence shown here is derived from an EMBL/GenBank/DDBJ whole genome shotgun (WGS) entry which is preliminary data.</text>
</comment>
<keyword evidence="7" id="KW-1185">Reference proteome</keyword>
<organism evidence="6 7">
    <name type="scientific">Vibrio algivorus</name>
    <dbReference type="NCBI Taxonomy" id="1667024"/>
    <lineage>
        <taxon>Bacteria</taxon>
        <taxon>Pseudomonadati</taxon>
        <taxon>Pseudomonadota</taxon>
        <taxon>Gammaproteobacteria</taxon>
        <taxon>Vibrionales</taxon>
        <taxon>Vibrionaceae</taxon>
        <taxon>Vibrio</taxon>
    </lineage>
</organism>
<dbReference type="Gene3D" id="1.10.10.10">
    <property type="entry name" value="Winged helix-like DNA-binding domain superfamily/Winged helix DNA-binding domain"/>
    <property type="match status" value="1"/>
</dbReference>
<dbReference type="RefSeq" id="WP_089124187.1">
    <property type="nucleotide sequence ID" value="NZ_BSPV01000003.1"/>
</dbReference>
<proteinExistence type="inferred from homology"/>